<dbReference type="AlphaFoldDB" id="A0A382GYQ7"/>
<evidence type="ECO:0000313" key="1">
    <source>
        <dbReference type="EMBL" id="SVB79975.1"/>
    </source>
</evidence>
<organism evidence="1">
    <name type="scientific">marine metagenome</name>
    <dbReference type="NCBI Taxonomy" id="408172"/>
    <lineage>
        <taxon>unclassified sequences</taxon>
        <taxon>metagenomes</taxon>
        <taxon>ecological metagenomes</taxon>
    </lineage>
</organism>
<reference evidence="1" key="1">
    <citation type="submission" date="2018-05" db="EMBL/GenBank/DDBJ databases">
        <authorList>
            <person name="Lanie J.A."/>
            <person name="Ng W.-L."/>
            <person name="Kazmierczak K.M."/>
            <person name="Andrzejewski T.M."/>
            <person name="Davidsen T.M."/>
            <person name="Wayne K.J."/>
            <person name="Tettelin H."/>
            <person name="Glass J.I."/>
            <person name="Rusch D."/>
            <person name="Podicherti R."/>
            <person name="Tsui H.-C.T."/>
            <person name="Winkler M.E."/>
        </authorList>
    </citation>
    <scope>NUCLEOTIDE SEQUENCE</scope>
</reference>
<protein>
    <submittedName>
        <fullName evidence="1">Uncharacterized protein</fullName>
    </submittedName>
</protein>
<sequence>MCVWDWSVLTGGFHDIFHQLYKDYCYGKTKPPQHELVLLSGTLQFLIALASSGTALPPKSIASVAQ</sequence>
<dbReference type="EMBL" id="UINC01058095">
    <property type="protein sequence ID" value="SVB79975.1"/>
    <property type="molecule type" value="Genomic_DNA"/>
</dbReference>
<accession>A0A382GYQ7</accession>
<name>A0A382GYQ7_9ZZZZ</name>
<proteinExistence type="predicted"/>
<gene>
    <name evidence="1" type="ORF">METZ01_LOCUS232829</name>
</gene>